<proteinExistence type="predicted"/>
<evidence type="ECO:0000313" key="2">
    <source>
        <dbReference type="Proteomes" id="UP001476282"/>
    </source>
</evidence>
<protein>
    <submittedName>
        <fullName evidence="1">Uncharacterized protein</fullName>
    </submittedName>
</protein>
<organism evidence="1 2">
    <name type="scientific">Haloferula sargassicola</name>
    <dbReference type="NCBI Taxonomy" id="490096"/>
    <lineage>
        <taxon>Bacteria</taxon>
        <taxon>Pseudomonadati</taxon>
        <taxon>Verrucomicrobiota</taxon>
        <taxon>Verrucomicrobiia</taxon>
        <taxon>Verrucomicrobiales</taxon>
        <taxon>Verrucomicrobiaceae</taxon>
        <taxon>Haloferula</taxon>
    </lineage>
</organism>
<name>A0ABP9UP23_9BACT</name>
<comment type="caution">
    <text evidence="1">The sequence shown here is derived from an EMBL/GenBank/DDBJ whole genome shotgun (WGS) entry which is preliminary data.</text>
</comment>
<accession>A0ABP9UP23</accession>
<evidence type="ECO:0000313" key="1">
    <source>
        <dbReference type="EMBL" id="GAA5482086.1"/>
    </source>
</evidence>
<dbReference type="EMBL" id="BAABRI010000006">
    <property type="protein sequence ID" value="GAA5482086.1"/>
    <property type="molecule type" value="Genomic_DNA"/>
</dbReference>
<reference evidence="1 2" key="1">
    <citation type="submission" date="2024-02" db="EMBL/GenBank/DDBJ databases">
        <title>Haloferula sargassicola NBRC 104335.</title>
        <authorList>
            <person name="Ichikawa N."/>
            <person name="Katano-Makiyama Y."/>
            <person name="Hidaka K."/>
        </authorList>
    </citation>
    <scope>NUCLEOTIDE SEQUENCE [LARGE SCALE GENOMIC DNA]</scope>
    <source>
        <strain evidence="1 2">NBRC 104335</strain>
    </source>
</reference>
<dbReference type="Proteomes" id="UP001476282">
    <property type="component" value="Unassembled WGS sequence"/>
</dbReference>
<sequence length="294" mass="32527">MSETLLTCSGCGTSNFTARGLKAHRCKGTANQSASANLQSTISWDSARLYLTAVRETGRRFLAAQICLGWELSDIKQKLGFTGSGRRPESGHGDHFKSWPEWVASELDVSRETADRFIRVYEGFQAKLSKKLLHGVQVASDNAESSDLPSTIHDLPSLLQTLCKPPETLSTKDRKAVEKAIATAADGDTQKALLEELRLVKVHVPTKGGKVEKKKETTEDEKAGQLAFIFFDQWHQALSQRHVNRDYQALLHTLPPISSTEDELSLTTLERELEDALEDVRSAKAKKLQPAIEA</sequence>
<gene>
    <name evidence="1" type="ORF">Hsar01_01301</name>
</gene>
<dbReference type="RefSeq" id="WP_353566233.1">
    <property type="nucleotide sequence ID" value="NZ_BAABRI010000006.1"/>
</dbReference>
<keyword evidence="2" id="KW-1185">Reference proteome</keyword>